<accession>A0ABR7NH63</accession>
<dbReference type="PANTHER" id="PTHR36113">
    <property type="entry name" value="LYASE, PUTATIVE-RELATED-RELATED"/>
    <property type="match status" value="1"/>
</dbReference>
<reference evidence="2 3" key="1">
    <citation type="submission" date="2020-08" db="EMBL/GenBank/DDBJ databases">
        <title>Genome public.</title>
        <authorList>
            <person name="Liu C."/>
            <person name="Sun Q."/>
        </authorList>
    </citation>
    <scope>NUCLEOTIDE SEQUENCE [LARGE SCALE GENOMIC DNA]</scope>
    <source>
        <strain evidence="2 3">BX1</strain>
    </source>
</reference>
<dbReference type="InterPro" id="IPR051332">
    <property type="entry name" value="Fosfomycin_Res_Enzymes"/>
</dbReference>
<dbReference type="EMBL" id="JACRTB010000006">
    <property type="protein sequence ID" value="MBC8575639.1"/>
    <property type="molecule type" value="Genomic_DNA"/>
</dbReference>
<proteinExistence type="predicted"/>
<evidence type="ECO:0000259" key="1">
    <source>
        <dbReference type="PROSITE" id="PS51819"/>
    </source>
</evidence>
<dbReference type="PROSITE" id="PS51819">
    <property type="entry name" value="VOC"/>
    <property type="match status" value="1"/>
</dbReference>
<organism evidence="2 3">
    <name type="scientific">Yanshouia hominis</name>
    <dbReference type="NCBI Taxonomy" id="2763673"/>
    <lineage>
        <taxon>Bacteria</taxon>
        <taxon>Bacillati</taxon>
        <taxon>Bacillota</taxon>
        <taxon>Clostridia</taxon>
        <taxon>Eubacteriales</taxon>
        <taxon>Oscillospiraceae</taxon>
        <taxon>Yanshouia</taxon>
    </lineage>
</organism>
<dbReference type="SUPFAM" id="SSF54593">
    <property type="entry name" value="Glyoxalase/Bleomycin resistance protein/Dihydroxybiphenyl dioxygenase"/>
    <property type="match status" value="1"/>
</dbReference>
<feature type="domain" description="VOC" evidence="1">
    <location>
        <begin position="2"/>
        <end position="127"/>
    </location>
</feature>
<dbReference type="InterPro" id="IPR037523">
    <property type="entry name" value="VOC_core"/>
</dbReference>
<evidence type="ECO:0000313" key="2">
    <source>
        <dbReference type="EMBL" id="MBC8575639.1"/>
    </source>
</evidence>
<dbReference type="Pfam" id="PF00903">
    <property type="entry name" value="Glyoxalase"/>
    <property type="match status" value="1"/>
</dbReference>
<dbReference type="RefSeq" id="WP_262399264.1">
    <property type="nucleotide sequence ID" value="NZ_JACRTB010000006.1"/>
</dbReference>
<evidence type="ECO:0000313" key="3">
    <source>
        <dbReference type="Proteomes" id="UP000658131"/>
    </source>
</evidence>
<dbReference type="InterPro" id="IPR029068">
    <property type="entry name" value="Glyas_Bleomycin-R_OHBP_Dase"/>
</dbReference>
<name>A0ABR7NH63_9FIRM</name>
<keyword evidence="3" id="KW-1185">Reference proteome</keyword>
<comment type="caution">
    <text evidence="2">The sequence shown here is derived from an EMBL/GenBank/DDBJ whole genome shotgun (WGS) entry which is preliminary data.</text>
</comment>
<dbReference type="PANTHER" id="PTHR36113:SF1">
    <property type="entry name" value="GLYOXALASE_BLEOMYCIN RESISTANCE PROTEIN_DIOXYGENASE"/>
    <property type="match status" value="1"/>
</dbReference>
<dbReference type="InterPro" id="IPR004360">
    <property type="entry name" value="Glyas_Fos-R_dOase_dom"/>
</dbReference>
<dbReference type="Gene3D" id="3.10.180.10">
    <property type="entry name" value="2,3-Dihydroxybiphenyl 1,2-Dioxygenase, domain 1"/>
    <property type="match status" value="1"/>
</dbReference>
<dbReference type="Proteomes" id="UP000658131">
    <property type="component" value="Unassembled WGS sequence"/>
</dbReference>
<sequence length="127" mass="13873">MRIEHLALYVQDLERMREFYEHYFSARAAGRYHNPSTGLETYFLSFGGEGRLELMTRPNLGPGAGGAPAAGYVHLALSLGSREAVDTLTARLRGDGFSVVSGPRVTGDGYYESCVLDPEGNQIELTV</sequence>
<protein>
    <submittedName>
        <fullName evidence="2">VOC family protein</fullName>
    </submittedName>
</protein>
<gene>
    <name evidence="2" type="ORF">H8717_04330</name>
</gene>